<dbReference type="Pfam" id="PF13439">
    <property type="entry name" value="Glyco_transf_4"/>
    <property type="match status" value="1"/>
</dbReference>
<evidence type="ECO:0000259" key="2">
    <source>
        <dbReference type="Pfam" id="PF13439"/>
    </source>
</evidence>
<sequence length="390" mass="43714">MTEKVSISTLDVRNTAGTSTVTKFTYDTLTDNGYDPYLIFNAIPWDECVTLLNFYKQKPLPETEFSSYCGMEGFKIERVLPEVAVFNYILNFHKWSQYLENASKHIVTGGTCIQGLPLAIKNEQYICWIGTTFKDQHELQIDDFAPHRKYRNKLAFPVQRQYERHVLESADLILAQSSHTKERITENIGVSESKVELLPFPVDTEEYTPGGATNDKEILFVGRINAARKNTALLLNAFAQVLNKIPDAELTLVGEKPNEKLQTLINELGIEPSINIEGRVPSVLPYYRRASVFALPSNQEGLGIVGLEAQSCGTPVVSTTCGGPEDYVVDGENGFLVPIGDSESFAESLITVLTDSNLRNEFGDRSREMAVANYSKKEIQPRLQEYVSYL</sequence>
<evidence type="ECO:0000313" key="3">
    <source>
        <dbReference type="EMBL" id="NLV12633.1"/>
    </source>
</evidence>
<reference evidence="3" key="1">
    <citation type="submission" date="2019-12" db="EMBL/GenBank/DDBJ databases">
        <title>Whole genome sequencing of Haloarcula argentinensis strain pws5.</title>
        <authorList>
            <person name="Verma D.K."/>
            <person name="Gopal K."/>
            <person name="Prasad E.S."/>
        </authorList>
    </citation>
    <scope>NUCLEOTIDE SEQUENCE</scope>
    <source>
        <strain evidence="3">Pws5</strain>
    </source>
</reference>
<evidence type="ECO:0000313" key="4">
    <source>
        <dbReference type="Proteomes" id="UP000641625"/>
    </source>
</evidence>
<dbReference type="Pfam" id="PF00534">
    <property type="entry name" value="Glycos_transf_1"/>
    <property type="match status" value="1"/>
</dbReference>
<evidence type="ECO:0000259" key="1">
    <source>
        <dbReference type="Pfam" id="PF00534"/>
    </source>
</evidence>
<dbReference type="GO" id="GO:0016740">
    <property type="term" value="F:transferase activity"/>
    <property type="evidence" value="ECO:0007669"/>
    <property type="project" value="UniProtKB-KW"/>
</dbReference>
<accession>A0A847UA15</accession>
<dbReference type="EMBL" id="WOWA01000003">
    <property type="protein sequence ID" value="NLV12633.1"/>
    <property type="molecule type" value="Genomic_DNA"/>
</dbReference>
<dbReference type="SUPFAM" id="SSF53756">
    <property type="entry name" value="UDP-Glycosyltransferase/glycogen phosphorylase"/>
    <property type="match status" value="1"/>
</dbReference>
<name>A0A847UA15_HALAR</name>
<keyword evidence="3" id="KW-0808">Transferase</keyword>
<organism evidence="3 4">
    <name type="scientific">Haloarcula argentinensis</name>
    <dbReference type="NCBI Taxonomy" id="43776"/>
    <lineage>
        <taxon>Archaea</taxon>
        <taxon>Methanobacteriati</taxon>
        <taxon>Methanobacteriota</taxon>
        <taxon>Stenosarchaea group</taxon>
        <taxon>Halobacteria</taxon>
        <taxon>Halobacteriales</taxon>
        <taxon>Haloarculaceae</taxon>
        <taxon>Haloarcula</taxon>
    </lineage>
</organism>
<dbReference type="InterPro" id="IPR028098">
    <property type="entry name" value="Glyco_trans_4-like_N"/>
</dbReference>
<dbReference type="AlphaFoldDB" id="A0A847UA15"/>
<comment type="caution">
    <text evidence="3">The sequence shown here is derived from an EMBL/GenBank/DDBJ whole genome shotgun (WGS) entry which is preliminary data.</text>
</comment>
<dbReference type="InterPro" id="IPR001296">
    <property type="entry name" value="Glyco_trans_1"/>
</dbReference>
<protein>
    <submittedName>
        <fullName evidence="3">Glycosyltransferase</fullName>
    </submittedName>
</protein>
<dbReference type="CDD" id="cd03801">
    <property type="entry name" value="GT4_PimA-like"/>
    <property type="match status" value="1"/>
</dbReference>
<feature type="domain" description="Glycosyl transferase family 1" evidence="1">
    <location>
        <begin position="213"/>
        <end position="368"/>
    </location>
</feature>
<dbReference type="RefSeq" id="WP_170096225.1">
    <property type="nucleotide sequence ID" value="NZ_WOWA01000003.1"/>
</dbReference>
<proteinExistence type="predicted"/>
<dbReference type="PANTHER" id="PTHR12526">
    <property type="entry name" value="GLYCOSYLTRANSFERASE"/>
    <property type="match status" value="1"/>
</dbReference>
<dbReference type="Proteomes" id="UP000641625">
    <property type="component" value="Unassembled WGS sequence"/>
</dbReference>
<dbReference type="Gene3D" id="3.40.50.2000">
    <property type="entry name" value="Glycogen Phosphorylase B"/>
    <property type="match status" value="2"/>
</dbReference>
<gene>
    <name evidence="3" type="ORF">GOC77_04985</name>
</gene>
<feature type="domain" description="Glycosyltransferase subfamily 4-like N-terminal" evidence="2">
    <location>
        <begin position="148"/>
        <end position="206"/>
    </location>
</feature>